<dbReference type="RefSeq" id="XP_012940335.2">
    <property type="nucleotide sequence ID" value="XM_013084881.2"/>
</dbReference>
<sequence>VCLRASLLFNDCSRCKFKVVALDEGRGRAAQLFLLRDLKDTSWLNFEVDLPVWTSHVEFVATSGRTSGGGVALDDIMVDGGRCEGSSRMNFGEEDFCFYTQDEADDFDWILSTDTEDGGSNPQSR</sequence>
<organism evidence="2 3">
    <name type="scientific">Aplysia californica</name>
    <name type="common">California sea hare</name>
    <dbReference type="NCBI Taxonomy" id="6500"/>
    <lineage>
        <taxon>Eukaryota</taxon>
        <taxon>Metazoa</taxon>
        <taxon>Spiralia</taxon>
        <taxon>Lophotrochozoa</taxon>
        <taxon>Mollusca</taxon>
        <taxon>Gastropoda</taxon>
        <taxon>Heterobranchia</taxon>
        <taxon>Euthyneura</taxon>
        <taxon>Tectipleura</taxon>
        <taxon>Aplysiida</taxon>
        <taxon>Aplysioidea</taxon>
        <taxon>Aplysiidae</taxon>
        <taxon>Aplysia</taxon>
    </lineage>
</organism>
<keyword evidence="2" id="KW-1185">Reference proteome</keyword>
<feature type="domain" description="MAM" evidence="1">
    <location>
        <begin position="2"/>
        <end position="84"/>
    </location>
</feature>
<protein>
    <submittedName>
        <fullName evidence="3">Uncharacterized protein LOC106012306</fullName>
    </submittedName>
</protein>
<dbReference type="InterPro" id="IPR000998">
    <property type="entry name" value="MAM_dom"/>
</dbReference>
<dbReference type="Pfam" id="PF00629">
    <property type="entry name" value="MAM"/>
    <property type="match status" value="1"/>
</dbReference>
<evidence type="ECO:0000313" key="2">
    <source>
        <dbReference type="Proteomes" id="UP000694888"/>
    </source>
</evidence>
<evidence type="ECO:0000313" key="3">
    <source>
        <dbReference type="RefSeq" id="XP_012940335.2"/>
    </source>
</evidence>
<feature type="non-terminal residue" evidence="3">
    <location>
        <position position="1"/>
    </location>
</feature>
<accession>A0ABM1A3Y2</accession>
<dbReference type="Proteomes" id="UP000694888">
    <property type="component" value="Unplaced"/>
</dbReference>
<evidence type="ECO:0000259" key="1">
    <source>
        <dbReference type="Pfam" id="PF00629"/>
    </source>
</evidence>
<reference evidence="3" key="1">
    <citation type="submission" date="2025-08" db="UniProtKB">
        <authorList>
            <consortium name="RefSeq"/>
        </authorList>
    </citation>
    <scope>IDENTIFICATION</scope>
</reference>
<proteinExistence type="predicted"/>
<gene>
    <name evidence="3" type="primary">LOC106012306</name>
</gene>
<name>A0ABM1A3Y2_APLCA</name>
<dbReference type="GeneID" id="106012306"/>
<dbReference type="Gene3D" id="2.60.120.200">
    <property type="match status" value="1"/>
</dbReference>